<protein>
    <recommendedName>
        <fullName evidence="3">Beta-defensin</fullName>
    </recommendedName>
</protein>
<dbReference type="GeneTree" id="ENSGT00950000186336"/>
<dbReference type="Proteomes" id="UP000694390">
    <property type="component" value="Unassembled WGS sequence"/>
</dbReference>
<reference evidence="1" key="2">
    <citation type="submission" date="2025-09" db="UniProtKB">
        <authorList>
            <consortium name="Ensembl"/>
        </authorList>
    </citation>
    <scope>IDENTIFICATION</scope>
</reference>
<proteinExistence type="predicted"/>
<reference evidence="1" key="1">
    <citation type="submission" date="2025-08" db="UniProtKB">
        <authorList>
            <consortium name="Ensembl"/>
        </authorList>
    </citation>
    <scope>IDENTIFICATION</scope>
</reference>
<name>A0A8C4W4T3_9SAUR</name>
<evidence type="ECO:0000313" key="1">
    <source>
        <dbReference type="Ensembl" id="ENSGEVP00005010859.1"/>
    </source>
</evidence>
<dbReference type="Ensembl" id="ENSGEVT00005011378.1">
    <property type="protein sequence ID" value="ENSGEVP00005010859.1"/>
    <property type="gene ID" value="ENSGEVG00005007672.1"/>
</dbReference>
<evidence type="ECO:0000313" key="2">
    <source>
        <dbReference type="Proteomes" id="UP000694390"/>
    </source>
</evidence>
<organism evidence="1 2">
    <name type="scientific">Gopherus evgoodei</name>
    <name type="common">Goodes thornscrub tortoise</name>
    <dbReference type="NCBI Taxonomy" id="1825980"/>
    <lineage>
        <taxon>Eukaryota</taxon>
        <taxon>Metazoa</taxon>
        <taxon>Chordata</taxon>
        <taxon>Craniata</taxon>
        <taxon>Vertebrata</taxon>
        <taxon>Euteleostomi</taxon>
        <taxon>Archelosauria</taxon>
        <taxon>Testudinata</taxon>
        <taxon>Testudines</taxon>
        <taxon>Cryptodira</taxon>
        <taxon>Durocryptodira</taxon>
        <taxon>Testudinoidea</taxon>
        <taxon>Testudinidae</taxon>
        <taxon>Gopherus</taxon>
    </lineage>
</organism>
<dbReference type="AlphaFoldDB" id="A0A8C4W4T3"/>
<keyword evidence="2" id="KW-1185">Reference proteome</keyword>
<evidence type="ECO:0008006" key="3">
    <source>
        <dbReference type="Google" id="ProtNLM"/>
    </source>
</evidence>
<sequence length="73" mass="8541">MLLTLHVTDLCNLVFPPVRSHFLSAACYNHLFCFSLGPYPGKHGRCREAFCFLNERQIGMCTFHTRFCCRRQK</sequence>
<accession>A0A8C4W4T3</accession>
<dbReference type="Gene3D" id="3.10.360.10">
    <property type="entry name" value="Antimicrobial Peptide, Beta-defensin 2, Chain A"/>
    <property type="match status" value="1"/>
</dbReference>